<feature type="binding site" evidence="3">
    <location>
        <position position="467"/>
    </location>
    <ligand>
        <name>Mn(2+)</name>
        <dbReference type="ChEBI" id="CHEBI:29035"/>
    </ligand>
</feature>
<feature type="binding site" evidence="3">
    <location>
        <position position="332"/>
    </location>
    <ligand>
        <name>phosphoenolpyruvate</name>
        <dbReference type="ChEBI" id="CHEBI:58702"/>
    </ligand>
</feature>
<dbReference type="Pfam" id="PF01474">
    <property type="entry name" value="DAHP_synth_2"/>
    <property type="match status" value="1"/>
</dbReference>
<name>B9D1N0_CAMRE</name>
<keyword evidence="3" id="KW-0464">Manganese</keyword>
<protein>
    <recommendedName>
        <fullName evidence="4">Phospho-2-dehydro-3-deoxyheptonate aldolase</fullName>
        <ecNumber evidence="4">2.5.1.54</ecNumber>
    </recommendedName>
</protein>
<dbReference type="GO" id="GO:0009073">
    <property type="term" value="P:aromatic amino acid family biosynthetic process"/>
    <property type="evidence" value="ECO:0007669"/>
    <property type="project" value="UniProtKB-KW"/>
</dbReference>
<reference evidence="5 6" key="1">
    <citation type="submission" date="2008-08" db="EMBL/GenBank/DDBJ databases">
        <authorList>
            <person name="Madupu R."/>
            <person name="Durkin A.S."/>
            <person name="Torralba M."/>
            <person name="Methe B."/>
            <person name="Sutton G.G."/>
            <person name="Strausberg R.L."/>
            <person name="Nelson K.E."/>
        </authorList>
    </citation>
    <scope>NUCLEOTIDE SEQUENCE [LARGE SCALE GENOMIC DNA]</scope>
    <source>
        <strain evidence="5 6">RM3267</strain>
    </source>
</reference>
<dbReference type="PANTHER" id="PTHR21337:SF0">
    <property type="entry name" value="PHOSPHO-2-DEHYDRO-3-DEOXYHEPTONATE ALDOLASE"/>
    <property type="match status" value="1"/>
</dbReference>
<proteinExistence type="inferred from homology"/>
<feature type="binding site" evidence="3">
    <location>
        <position position="149"/>
    </location>
    <ligand>
        <name>phosphoenolpyruvate</name>
        <dbReference type="ChEBI" id="CHEBI:58702"/>
    </ligand>
</feature>
<feature type="binding site" evidence="3">
    <location>
        <position position="395"/>
    </location>
    <ligand>
        <name>Mn(2+)</name>
        <dbReference type="ChEBI" id="CHEBI:29035"/>
    </ligand>
</feature>
<dbReference type="NCBIfam" id="TIGR01358">
    <property type="entry name" value="DAHP_synth_II"/>
    <property type="match status" value="1"/>
</dbReference>
<keyword evidence="2 4" id="KW-0808">Transferase</keyword>
<sequence length="489" mass="54425">MSLIKAYAAKKGATRVNLGPNFEILSVIKVLLAKIDVIFKKGLKMWSRDSWRKFNILQQPSYPDETELKKAEEKLKTLPPLVFAGEARNLKQDLAKVCEGEAFLLQGGDCAESFSNFNAVNIRDMFKVMLQMAIVLTFAGRCPVVKVGRVAGQFAKPRSSDYEEQGGVKLPSYRGDIINGFEFNAKARVPDPNRMIEAYYQSASTMNLLRAFSRGGLADLHEVNRWNLGFIKKPDLDAKYGELARRLSQTLAFMEACGMNASNTPAVSETKVYTSHEALLLPYEEALTREDSLTGDWYDCSAHMLWIGERTRGINDAHVHFLSGVHNPLGVKIGPNATAQDVIALANALNPQNEAGRLNVIIRMGADKIGERLPKILREIKREGLNIVYSIDPMHGNTIKAANGYKTREFDKILAEVQSFFDIHRAEGTYAGGVHLEMTGQDVTECTGGSFKLSQEDLAQRYETQCDPRLNADQALELAFLIAELIKKI</sequence>
<comment type="caution">
    <text evidence="5">The sequence shown here is derived from an EMBL/GenBank/DDBJ whole genome shotgun (WGS) entry which is preliminary data.</text>
</comment>
<dbReference type="SUPFAM" id="SSF51569">
    <property type="entry name" value="Aldolase"/>
    <property type="match status" value="1"/>
</dbReference>
<dbReference type="GO" id="GO:0008652">
    <property type="term" value="P:amino acid biosynthetic process"/>
    <property type="evidence" value="ECO:0007669"/>
    <property type="project" value="UniProtKB-KW"/>
</dbReference>
<dbReference type="EMBL" id="ACFU01000010">
    <property type="protein sequence ID" value="EEF14025.1"/>
    <property type="molecule type" value="Genomic_DNA"/>
</dbReference>
<feature type="binding site" evidence="3">
    <location>
        <begin position="309"/>
        <end position="310"/>
    </location>
    <ligand>
        <name>phosphoenolpyruvate</name>
        <dbReference type="ChEBI" id="CHEBI:58702"/>
    </ligand>
</feature>
<evidence type="ECO:0000256" key="2">
    <source>
        <dbReference type="ARBA" id="ARBA00022679"/>
    </source>
</evidence>
<dbReference type="GO" id="GO:0003849">
    <property type="term" value="F:3-deoxy-7-phosphoheptulonate synthase activity"/>
    <property type="evidence" value="ECO:0007669"/>
    <property type="project" value="UniProtKB-EC"/>
</dbReference>
<keyword evidence="4" id="KW-0057">Aromatic amino acid biosynthesis</keyword>
<dbReference type="EC" id="2.5.1.54" evidence="4"/>
<dbReference type="InterPro" id="IPR002480">
    <property type="entry name" value="DAHP_synth_2"/>
</dbReference>
<comment type="catalytic activity">
    <reaction evidence="4">
        <text>D-erythrose 4-phosphate + phosphoenolpyruvate + H2O = 7-phospho-2-dehydro-3-deoxy-D-arabino-heptonate + phosphate</text>
        <dbReference type="Rhea" id="RHEA:14717"/>
        <dbReference type="ChEBI" id="CHEBI:15377"/>
        <dbReference type="ChEBI" id="CHEBI:16897"/>
        <dbReference type="ChEBI" id="CHEBI:43474"/>
        <dbReference type="ChEBI" id="CHEBI:58394"/>
        <dbReference type="ChEBI" id="CHEBI:58702"/>
        <dbReference type="EC" id="2.5.1.54"/>
    </reaction>
</comment>
<comment type="cofactor">
    <cofactor evidence="3">
        <name>Mn(2+)</name>
        <dbReference type="ChEBI" id="CHEBI:29035"/>
    </cofactor>
    <cofactor evidence="3">
        <name>Co(2+)</name>
        <dbReference type="ChEBI" id="CHEBI:48828"/>
    </cofactor>
    <cofactor evidence="3">
        <name>Cd(2+)</name>
        <dbReference type="ChEBI" id="CHEBI:48775"/>
    </cofactor>
    <text evidence="3">Binds 1 divalent cation per subunit. The enzyme is active with manganese, cobalt or cadmium ions.</text>
</comment>
<accession>B9D1N0</accession>
<dbReference type="eggNOG" id="COG3200">
    <property type="taxonomic scope" value="Bacteria"/>
</dbReference>
<dbReference type="InterPro" id="IPR013785">
    <property type="entry name" value="Aldolase_TIM"/>
</dbReference>
<organism evidence="5 6">
    <name type="scientific">Campylobacter rectus RM3267</name>
    <dbReference type="NCBI Taxonomy" id="553218"/>
    <lineage>
        <taxon>Bacteria</taxon>
        <taxon>Pseudomonadati</taxon>
        <taxon>Campylobacterota</taxon>
        <taxon>Epsilonproteobacteria</taxon>
        <taxon>Campylobacterales</taxon>
        <taxon>Campylobacteraceae</taxon>
        <taxon>Campylobacter</taxon>
    </lineage>
</organism>
<evidence type="ECO:0000256" key="1">
    <source>
        <dbReference type="ARBA" id="ARBA00008911"/>
    </source>
</evidence>
<comment type="similarity">
    <text evidence="1 4">Belongs to the class-II DAHP synthase family.</text>
</comment>
<dbReference type="Proteomes" id="UP000003082">
    <property type="component" value="Unassembled WGS sequence"/>
</dbReference>
<dbReference type="PANTHER" id="PTHR21337">
    <property type="entry name" value="PHOSPHO-2-DEHYDRO-3-DEOXYHEPTONATE ALDOLASE 1, 2"/>
    <property type="match status" value="1"/>
</dbReference>
<comment type="pathway">
    <text evidence="4">Metabolic intermediate biosynthesis; chorismate biosynthesis; chorismate from D-erythrose 4-phosphate and phosphoenolpyruvate: step 1/7.</text>
</comment>
<feature type="binding site" evidence="3">
    <location>
        <position position="363"/>
    </location>
    <ligand>
        <name>phosphoenolpyruvate</name>
        <dbReference type="ChEBI" id="CHEBI:58702"/>
    </ligand>
</feature>
<keyword evidence="4" id="KW-0028">Amino-acid biosynthesis</keyword>
<dbReference type="Gene3D" id="3.20.20.70">
    <property type="entry name" value="Aldolase class I"/>
    <property type="match status" value="1"/>
</dbReference>
<feature type="binding site" evidence="3">
    <location>
        <position position="110"/>
    </location>
    <ligand>
        <name>Mn(2+)</name>
        <dbReference type="ChEBI" id="CHEBI:29035"/>
    </ligand>
</feature>
<dbReference type="STRING" id="553218.CAMRE0001_2379"/>
<dbReference type="AlphaFoldDB" id="B9D1N0"/>
<keyword evidence="3" id="KW-0170">Cobalt</keyword>
<keyword evidence="3" id="KW-0104">Cadmium</keyword>
<evidence type="ECO:0000313" key="6">
    <source>
        <dbReference type="Proteomes" id="UP000003082"/>
    </source>
</evidence>
<keyword evidence="6" id="KW-1185">Reference proteome</keyword>
<gene>
    <name evidence="5" type="ORF">CAMRE0001_2379</name>
</gene>
<evidence type="ECO:0000313" key="5">
    <source>
        <dbReference type="EMBL" id="EEF14025.1"/>
    </source>
</evidence>
<evidence type="ECO:0000256" key="4">
    <source>
        <dbReference type="RuleBase" id="RU363071"/>
    </source>
</evidence>
<feature type="binding site" evidence="3">
    <location>
        <position position="437"/>
    </location>
    <ligand>
        <name>Mn(2+)</name>
        <dbReference type="ChEBI" id="CHEBI:29035"/>
    </ligand>
</feature>
<evidence type="ECO:0000256" key="3">
    <source>
        <dbReference type="PIRSR" id="PIRSR602480-1"/>
    </source>
</evidence>